<evidence type="ECO:0000313" key="1">
    <source>
        <dbReference type="EMBL" id="ETX00521.1"/>
    </source>
</evidence>
<dbReference type="Gene3D" id="2.160.10.10">
    <property type="entry name" value="Hexapeptide repeat proteins"/>
    <property type="match status" value="1"/>
</dbReference>
<dbReference type="EMBL" id="AZHW01000329">
    <property type="protein sequence ID" value="ETX00521.1"/>
    <property type="molecule type" value="Genomic_DNA"/>
</dbReference>
<proteinExistence type="predicted"/>
<keyword evidence="2" id="KW-1185">Reference proteome</keyword>
<dbReference type="InterPro" id="IPR050484">
    <property type="entry name" value="Transf_Hexapept/Carb_Anhydrase"/>
</dbReference>
<dbReference type="PANTHER" id="PTHR13061">
    <property type="entry name" value="DYNACTIN SUBUNIT P25"/>
    <property type="match status" value="1"/>
</dbReference>
<dbReference type="InterPro" id="IPR011004">
    <property type="entry name" value="Trimer_LpxA-like_sf"/>
</dbReference>
<dbReference type="AlphaFoldDB" id="W4LS08"/>
<organism evidence="1 2">
    <name type="scientific">Entotheonella factor</name>
    <dbReference type="NCBI Taxonomy" id="1429438"/>
    <lineage>
        <taxon>Bacteria</taxon>
        <taxon>Pseudomonadati</taxon>
        <taxon>Nitrospinota/Tectimicrobiota group</taxon>
        <taxon>Candidatus Tectimicrobiota</taxon>
        <taxon>Candidatus Entotheonellia</taxon>
        <taxon>Candidatus Entotheonellales</taxon>
        <taxon>Candidatus Entotheonellaceae</taxon>
        <taxon>Candidatus Entotheonella</taxon>
    </lineage>
</organism>
<name>W4LS08_ENTF1</name>
<dbReference type="Proteomes" id="UP000019141">
    <property type="component" value="Unassembled WGS sequence"/>
</dbReference>
<evidence type="ECO:0000313" key="2">
    <source>
        <dbReference type="Proteomes" id="UP000019141"/>
    </source>
</evidence>
<gene>
    <name evidence="1" type="ORF">ETSY1_10925</name>
</gene>
<evidence type="ECO:0008006" key="3">
    <source>
        <dbReference type="Google" id="ProtNLM"/>
    </source>
</evidence>
<reference evidence="1 2" key="1">
    <citation type="journal article" date="2014" name="Nature">
        <title>An environmental bacterial taxon with a large and distinct metabolic repertoire.</title>
        <authorList>
            <person name="Wilson M.C."/>
            <person name="Mori T."/>
            <person name="Ruckert C."/>
            <person name="Uria A.R."/>
            <person name="Helf M.J."/>
            <person name="Takada K."/>
            <person name="Gernert C."/>
            <person name="Steffens U.A."/>
            <person name="Heycke N."/>
            <person name="Schmitt S."/>
            <person name="Rinke C."/>
            <person name="Helfrich E.J."/>
            <person name="Brachmann A.O."/>
            <person name="Gurgui C."/>
            <person name="Wakimoto T."/>
            <person name="Kracht M."/>
            <person name="Crusemann M."/>
            <person name="Hentschel U."/>
            <person name="Abe I."/>
            <person name="Matsunaga S."/>
            <person name="Kalinowski J."/>
            <person name="Takeyama H."/>
            <person name="Piel J."/>
        </authorList>
    </citation>
    <scope>NUCLEOTIDE SEQUENCE [LARGE SCALE GENOMIC DNA]</scope>
    <source>
        <strain evidence="2">TSY1</strain>
    </source>
</reference>
<dbReference type="HOGENOM" id="CLU_096472_0_0_7"/>
<dbReference type="PANTHER" id="PTHR13061:SF29">
    <property type="entry name" value="GAMMA CARBONIC ANHYDRASE-LIKE 1, MITOCHONDRIAL-RELATED"/>
    <property type="match status" value="1"/>
</dbReference>
<accession>W4LS08</accession>
<dbReference type="SUPFAM" id="SSF51161">
    <property type="entry name" value="Trimeric LpxA-like enzymes"/>
    <property type="match status" value="1"/>
</dbReference>
<sequence>MLVEHDGKQPLVAASAVIAPTALISGDVHIGADTVVLAGAVITAQGATVRVGNSCVIMEHAVVRGAGKHPTTIGNHVLIGPHTHISGATISDRVFIATGASVFNGAVLESGTVVTINAVVHIGTTCPAGTLVPIGHIAFGDPARIVPPSEAPNLHRELAALGFTQSVFGFEAKSLADPSTIEQLCLRYSKALSRHRDDRIVDPMA</sequence>
<protein>
    <recommendedName>
        <fullName evidence="3">Transferase</fullName>
    </recommendedName>
</protein>
<comment type="caution">
    <text evidence="1">The sequence shown here is derived from an EMBL/GenBank/DDBJ whole genome shotgun (WGS) entry which is preliminary data.</text>
</comment>